<sequence length="127" mass="13148">MLTATAGWPVGAAHGQPRTAAATAAAATAAAVTAATQLHSHTQCITPDLLQLRANQPVSNLQPTLLRLARPPSSSTVCINPPTTSLHPISTLDHSPHQNGSHHPPISKPTCLKTHASKPTLLKTSTI</sequence>
<gene>
    <name evidence="2" type="ORF">PCASD_03239</name>
</gene>
<dbReference type="EMBL" id="PGCI01000021">
    <property type="protein sequence ID" value="PLW48784.1"/>
    <property type="molecule type" value="Genomic_DNA"/>
</dbReference>
<reference evidence="2 3" key="1">
    <citation type="submission" date="2017-11" db="EMBL/GenBank/DDBJ databases">
        <title>De novo assembly and phasing of dikaryotic genomes from two isolates of Puccinia coronata f. sp. avenae, the causal agent of oat crown rust.</title>
        <authorList>
            <person name="Miller M.E."/>
            <person name="Zhang Y."/>
            <person name="Omidvar V."/>
            <person name="Sperschneider J."/>
            <person name="Schwessinger B."/>
            <person name="Raley C."/>
            <person name="Palmer J.M."/>
            <person name="Garnica D."/>
            <person name="Upadhyaya N."/>
            <person name="Rathjen J."/>
            <person name="Taylor J.M."/>
            <person name="Park R.F."/>
            <person name="Dodds P.N."/>
            <person name="Hirsch C.D."/>
            <person name="Kianian S.F."/>
            <person name="Figueroa M."/>
        </authorList>
    </citation>
    <scope>NUCLEOTIDE SEQUENCE [LARGE SCALE GENOMIC DNA]</scope>
    <source>
        <strain evidence="2">12SD80</strain>
    </source>
</reference>
<proteinExistence type="predicted"/>
<name>A0A2N5VFM0_9BASI</name>
<evidence type="ECO:0000313" key="3">
    <source>
        <dbReference type="Proteomes" id="UP000235392"/>
    </source>
</evidence>
<dbReference type="Proteomes" id="UP000235392">
    <property type="component" value="Unassembled WGS sequence"/>
</dbReference>
<accession>A0A2N5VFM0</accession>
<evidence type="ECO:0000256" key="1">
    <source>
        <dbReference type="SAM" id="MobiDB-lite"/>
    </source>
</evidence>
<evidence type="ECO:0000313" key="2">
    <source>
        <dbReference type="EMBL" id="PLW48784.1"/>
    </source>
</evidence>
<feature type="region of interest" description="Disordered" evidence="1">
    <location>
        <begin position="94"/>
        <end position="127"/>
    </location>
</feature>
<dbReference type="AlphaFoldDB" id="A0A2N5VFM0"/>
<organism evidence="2 3">
    <name type="scientific">Puccinia coronata f. sp. avenae</name>
    <dbReference type="NCBI Taxonomy" id="200324"/>
    <lineage>
        <taxon>Eukaryota</taxon>
        <taxon>Fungi</taxon>
        <taxon>Dikarya</taxon>
        <taxon>Basidiomycota</taxon>
        <taxon>Pucciniomycotina</taxon>
        <taxon>Pucciniomycetes</taxon>
        <taxon>Pucciniales</taxon>
        <taxon>Pucciniaceae</taxon>
        <taxon>Puccinia</taxon>
    </lineage>
</organism>
<protein>
    <submittedName>
        <fullName evidence="2">Uncharacterized protein</fullName>
    </submittedName>
</protein>
<comment type="caution">
    <text evidence="2">The sequence shown here is derived from an EMBL/GenBank/DDBJ whole genome shotgun (WGS) entry which is preliminary data.</text>
</comment>